<keyword evidence="3" id="KW-0964">Secreted</keyword>
<dbReference type="InterPro" id="IPR050708">
    <property type="entry name" value="T6SS_VgrG/RHS"/>
</dbReference>
<evidence type="ECO:0000256" key="2">
    <source>
        <dbReference type="ARBA" id="ARBA00005558"/>
    </source>
</evidence>
<dbReference type="EMBL" id="RXOE01000001">
    <property type="protein sequence ID" value="RTQ37599.1"/>
    <property type="molecule type" value="Genomic_DNA"/>
</dbReference>
<proteinExistence type="inferred from homology"/>
<dbReference type="InterPro" id="IPR028244">
    <property type="entry name" value="T6SS_Rhs_Vgr_dom"/>
</dbReference>
<dbReference type="Pfam" id="PF04717">
    <property type="entry name" value="Phage_base_V"/>
    <property type="match status" value="1"/>
</dbReference>
<dbReference type="Pfam" id="PF05954">
    <property type="entry name" value="Phage_GPD"/>
    <property type="match status" value="1"/>
</dbReference>
<dbReference type="NCBIfam" id="TIGR03361">
    <property type="entry name" value="VI_Rhs_Vgr"/>
    <property type="match status" value="1"/>
</dbReference>
<dbReference type="SUPFAM" id="SSF69279">
    <property type="entry name" value="Phage tail proteins"/>
    <property type="match status" value="2"/>
</dbReference>
<sequence length="847" mass="93447">MGEALQFHRLVGHEALSRAYAFDVELLGSSNGIDPKALLGKTATVSMQTGHGGTRHLAGIVTRFGLVREDARHCFYAMRLRPWFWLASKRHDYRIFQDRSVPEILAEVLGRYGHPFEQKLTRNYRAWSYCVQYGESDFDFVSRLCEHEGICYYFRHEAAQHVLVFADDIAGSHDPLPGGETVRYHPHEQSGMTGGEEPAERIYAWEMAEDLRSGHHCTDDYDFEKPKADLKSRRQMPPGHDHDGHEVFEWPGHYLQNGDGEIYAGIRNEEQLSARSLVSGRSNLRSLAPGHTLQLAGHPRDDQNRQHLVLGVAYHLQENLRASEGTAGTSGGSIQRFAFDAQPTSFAWRPPRITPKPRTGGPQTAVVVGPAGEEIWTDQHGRVKVQFQWDRLGQGDENSSCWLRVSHGWAGAQFGTAALPRIGQEVVVDFLNGNPDRPIVVGRFHNADEMPAWKLPAQTHLMGIRSRELGGGLRGNHLALDDSASKVQAQLKSDHQCSSLSLGHIGRIEDTAGRKDDRGQGFELRTDGHGALRAARGLLVSTEPRPNAQAHITDMGETIARLTQARDVHEGMSQVALDAKAHEESDQSEVTRELKQQNDAIRGKANGTTQGEFPEFAQPHLTLASPCGIQTTAQGSSHFASGGHNALTSGGHTSVASAKSFLVSARNAVRMFAYKAGMKLVAGNADIDIAALKNSINVLAKMNIRQEADRITITAAEEVVINGGSSYTCWNASGIVHGTRGTWRAHATTHSFVKPDSRTPDKMNRDVQTRFDQEVMFHHIDEKDTLAARQRFELFRNGEPSSRAAPSGETTGPGRQGGEVTSTDGTTRQQRSDGPEVYKVRWLGRTK</sequence>
<dbReference type="InterPro" id="IPR006531">
    <property type="entry name" value="Gp5/Vgr_OB"/>
</dbReference>
<evidence type="ECO:0000259" key="5">
    <source>
        <dbReference type="Pfam" id="PF04717"/>
    </source>
</evidence>
<dbReference type="InterPro" id="IPR018769">
    <property type="entry name" value="VgrG2_DUF2345"/>
</dbReference>
<dbReference type="InterPro" id="IPR037026">
    <property type="entry name" value="Vgr_OB-fold_dom_sf"/>
</dbReference>
<dbReference type="Gene3D" id="2.30.110.50">
    <property type="match status" value="1"/>
</dbReference>
<evidence type="ECO:0000259" key="7">
    <source>
        <dbReference type="Pfam" id="PF13296"/>
    </source>
</evidence>
<comment type="caution">
    <text evidence="8">The sequence shown here is derived from an EMBL/GenBank/DDBJ whole genome shotgun (WGS) entry which is preliminary data.</text>
</comment>
<dbReference type="PANTHER" id="PTHR32305:SF15">
    <property type="entry name" value="PROTEIN RHSA-RELATED"/>
    <property type="match status" value="1"/>
</dbReference>
<dbReference type="SUPFAM" id="SSF69349">
    <property type="entry name" value="Phage fibre proteins"/>
    <property type="match status" value="1"/>
</dbReference>
<keyword evidence="9" id="KW-1185">Reference proteome</keyword>
<feature type="compositionally biased region" description="Basic and acidic residues" evidence="4">
    <location>
        <begin position="830"/>
        <end position="839"/>
    </location>
</feature>
<dbReference type="PANTHER" id="PTHR32305">
    <property type="match status" value="1"/>
</dbReference>
<dbReference type="SUPFAM" id="SSF69255">
    <property type="entry name" value="gp5 N-terminal domain-like"/>
    <property type="match status" value="1"/>
</dbReference>
<accession>A0A431TTY3</accession>
<comment type="similarity">
    <text evidence="2">Belongs to the VgrG protein family.</text>
</comment>
<dbReference type="Proteomes" id="UP000267418">
    <property type="component" value="Unassembled WGS sequence"/>
</dbReference>
<evidence type="ECO:0000256" key="4">
    <source>
        <dbReference type="SAM" id="MobiDB-lite"/>
    </source>
</evidence>
<feature type="domain" description="DUF2345" evidence="6">
    <location>
        <begin position="609"/>
        <end position="755"/>
    </location>
</feature>
<gene>
    <name evidence="8" type="ORF">EJP69_00010</name>
</gene>
<evidence type="ECO:0000259" key="6">
    <source>
        <dbReference type="Pfam" id="PF10106"/>
    </source>
</evidence>
<organism evidence="8 9">
    <name type="scientific">Variovorax gossypii</name>
    <dbReference type="NCBI Taxonomy" id="1679495"/>
    <lineage>
        <taxon>Bacteria</taxon>
        <taxon>Pseudomonadati</taxon>
        <taxon>Pseudomonadota</taxon>
        <taxon>Betaproteobacteria</taxon>
        <taxon>Burkholderiales</taxon>
        <taxon>Comamonadaceae</taxon>
        <taxon>Variovorax</taxon>
    </lineage>
</organism>
<dbReference type="Gene3D" id="2.40.50.230">
    <property type="entry name" value="Gp5 N-terminal domain"/>
    <property type="match status" value="1"/>
</dbReference>
<feature type="domain" description="Putative type VI secretion system Rhs element associated Vgr" evidence="7">
    <location>
        <begin position="472"/>
        <end position="576"/>
    </location>
</feature>
<dbReference type="Pfam" id="PF13296">
    <property type="entry name" value="T6SS_Vgr"/>
    <property type="match status" value="1"/>
</dbReference>
<dbReference type="Gene3D" id="4.10.220.110">
    <property type="match status" value="1"/>
</dbReference>
<dbReference type="Pfam" id="PF10106">
    <property type="entry name" value="DUF2345"/>
    <property type="match status" value="1"/>
</dbReference>
<dbReference type="NCBIfam" id="TIGR01646">
    <property type="entry name" value="vgr_GE"/>
    <property type="match status" value="1"/>
</dbReference>
<feature type="domain" description="Gp5/Type VI secretion system Vgr protein OB-fold" evidence="5">
    <location>
        <begin position="378"/>
        <end position="444"/>
    </location>
</feature>
<protein>
    <submittedName>
        <fullName evidence="8">Type VI secretion system tip protein VgrG</fullName>
    </submittedName>
</protein>
<comment type="subcellular location">
    <subcellularLocation>
        <location evidence="1">Secreted</location>
    </subcellularLocation>
</comment>
<evidence type="ECO:0000313" key="9">
    <source>
        <dbReference type="Proteomes" id="UP000267418"/>
    </source>
</evidence>
<evidence type="ECO:0000313" key="8">
    <source>
        <dbReference type="EMBL" id="RTQ37599.1"/>
    </source>
</evidence>
<dbReference type="InterPro" id="IPR017847">
    <property type="entry name" value="T6SS_RhsGE_Vgr_subset"/>
</dbReference>
<evidence type="ECO:0000256" key="3">
    <source>
        <dbReference type="ARBA" id="ARBA00022525"/>
    </source>
</evidence>
<name>A0A431TTY3_9BURK</name>
<dbReference type="OrthoDB" id="1907165at2"/>
<dbReference type="InterPro" id="IPR006533">
    <property type="entry name" value="T6SS_Vgr_RhsGE"/>
</dbReference>
<dbReference type="Gene3D" id="3.55.50.10">
    <property type="entry name" value="Baseplate protein-like domains"/>
    <property type="match status" value="1"/>
</dbReference>
<dbReference type="GO" id="GO:0005576">
    <property type="term" value="C:extracellular region"/>
    <property type="evidence" value="ECO:0007669"/>
    <property type="project" value="UniProtKB-SubCell"/>
</dbReference>
<evidence type="ECO:0000256" key="1">
    <source>
        <dbReference type="ARBA" id="ARBA00004613"/>
    </source>
</evidence>
<reference evidence="8 9" key="1">
    <citation type="submission" date="2018-12" db="EMBL/GenBank/DDBJ databases">
        <title>The genome of Variovorax gossypii DSM 100435.</title>
        <authorList>
            <person name="Gao J."/>
            <person name="Sun J."/>
        </authorList>
    </citation>
    <scope>NUCLEOTIDE SEQUENCE [LARGE SCALE GENOMIC DNA]</scope>
    <source>
        <strain evidence="8 9">DSM 100435</strain>
    </source>
</reference>
<feature type="compositionally biased region" description="Polar residues" evidence="4">
    <location>
        <begin position="819"/>
        <end position="829"/>
    </location>
</feature>
<dbReference type="RefSeq" id="WP_126469244.1">
    <property type="nucleotide sequence ID" value="NZ_RXOE01000001.1"/>
</dbReference>
<feature type="region of interest" description="Disordered" evidence="4">
    <location>
        <begin position="796"/>
        <end position="847"/>
    </location>
</feature>
<dbReference type="AlphaFoldDB" id="A0A431TTY3"/>